<evidence type="ECO:0000313" key="1">
    <source>
        <dbReference type="EMBL" id="DAF49520.1"/>
    </source>
</evidence>
<accession>A0A8S5SF21</accession>
<sequence>MCHIMQILCRFLQVRKSPQNTANHGILGGEK</sequence>
<proteinExistence type="predicted"/>
<organism evidence="1">
    <name type="scientific">Siphoviridae sp. ct9mC1</name>
    <dbReference type="NCBI Taxonomy" id="2827794"/>
    <lineage>
        <taxon>Viruses</taxon>
        <taxon>Duplodnaviria</taxon>
        <taxon>Heunggongvirae</taxon>
        <taxon>Uroviricota</taxon>
        <taxon>Caudoviricetes</taxon>
    </lineage>
</organism>
<reference evidence="1" key="1">
    <citation type="journal article" date="2021" name="Proc. Natl. Acad. Sci. U.S.A.">
        <title>A Catalog of Tens of Thousands of Viruses from Human Metagenomes Reveals Hidden Associations with Chronic Diseases.</title>
        <authorList>
            <person name="Tisza M.J."/>
            <person name="Buck C.B."/>
        </authorList>
    </citation>
    <scope>NUCLEOTIDE SEQUENCE</scope>
    <source>
        <strain evidence="1">Ct9mC1</strain>
    </source>
</reference>
<protein>
    <submittedName>
        <fullName evidence="1">Uncharacterized protein</fullName>
    </submittedName>
</protein>
<name>A0A8S5SF21_9CAUD</name>
<dbReference type="EMBL" id="BK032583">
    <property type="protein sequence ID" value="DAF49520.1"/>
    <property type="molecule type" value="Genomic_DNA"/>
</dbReference>